<protein>
    <submittedName>
        <fullName evidence="1">Uncharacterized protein</fullName>
    </submittedName>
</protein>
<dbReference type="EMBL" id="AP010968">
    <property type="protein sequence ID" value="BAJ27651.1"/>
    <property type="molecule type" value="Genomic_DNA"/>
</dbReference>
<organism evidence="1 2">
    <name type="scientific">Kitasatospora setae (strain ATCC 33774 / DSM 43861 / JCM 3304 / KCC A-0304 / NBRC 14216 / KM-6054)</name>
    <name type="common">Streptomyces setae</name>
    <dbReference type="NCBI Taxonomy" id="452652"/>
    <lineage>
        <taxon>Bacteria</taxon>
        <taxon>Bacillati</taxon>
        <taxon>Actinomycetota</taxon>
        <taxon>Actinomycetes</taxon>
        <taxon>Kitasatosporales</taxon>
        <taxon>Streptomycetaceae</taxon>
        <taxon>Kitasatospora</taxon>
    </lineage>
</organism>
<accession>E4N8X0</accession>
<evidence type="ECO:0000313" key="1">
    <source>
        <dbReference type="EMBL" id="BAJ27651.1"/>
    </source>
</evidence>
<dbReference type="STRING" id="452652.KSE_18260"/>
<dbReference type="AlphaFoldDB" id="E4N8X0"/>
<dbReference type="KEGG" id="ksk:KSE_18260"/>
<reference evidence="1 2" key="1">
    <citation type="journal article" date="2010" name="DNA Res.">
        <title>Genome sequence of Kitasatospora setae NBRC 14216T: an evolutionary snapshot of the family Streptomycetaceae.</title>
        <authorList>
            <person name="Ichikawa N."/>
            <person name="Oguchi A."/>
            <person name="Ikeda H."/>
            <person name="Ishikawa J."/>
            <person name="Kitani S."/>
            <person name="Watanabe Y."/>
            <person name="Nakamura S."/>
            <person name="Katano Y."/>
            <person name="Kishi E."/>
            <person name="Sasagawa M."/>
            <person name="Ankai A."/>
            <person name="Fukui S."/>
            <person name="Hashimoto Y."/>
            <person name="Kamata S."/>
            <person name="Otoguro M."/>
            <person name="Tanikawa S."/>
            <person name="Nihira T."/>
            <person name="Horinouchi S."/>
            <person name="Ohnishi Y."/>
            <person name="Hayakawa M."/>
            <person name="Kuzuyama T."/>
            <person name="Arisawa A."/>
            <person name="Nomoto F."/>
            <person name="Miura H."/>
            <person name="Takahashi Y."/>
            <person name="Fujita N."/>
        </authorList>
    </citation>
    <scope>NUCLEOTIDE SEQUENCE [LARGE SCALE GENOMIC DNA]</scope>
    <source>
        <strain evidence="2">ATCC 33774 / DSM 43861 / JCM 3304 / KCC A-0304 / NBRC 14216 / KM-6054</strain>
    </source>
</reference>
<proteinExistence type="predicted"/>
<gene>
    <name evidence="1" type="ordered locus">KSE_18260</name>
</gene>
<dbReference type="HOGENOM" id="CLU_2806757_0_0_11"/>
<evidence type="ECO:0000313" key="2">
    <source>
        <dbReference type="Proteomes" id="UP000007076"/>
    </source>
</evidence>
<keyword evidence="2" id="KW-1185">Reference proteome</keyword>
<name>E4N8X0_KITSK</name>
<dbReference type="Proteomes" id="UP000007076">
    <property type="component" value="Chromosome"/>
</dbReference>
<sequence>MPTQQRQRGRATKAEMARMLADYRGNAARRAETRYPLPLDCPCPHPACQAQRAWLEGWLAEQEARRA</sequence>